<proteinExistence type="predicted"/>
<evidence type="ECO:0000313" key="1">
    <source>
        <dbReference type="EMBL" id="MDM8076685.1"/>
    </source>
</evidence>
<sequence>MSHAVLASLRNAAVLPRRLIVLGAAISVPFPAAHSYAHAGSVLVV</sequence>
<gene>
    <name evidence="1" type="ORF">QUV91_06405</name>
</gene>
<protein>
    <submittedName>
        <fullName evidence="1">Uncharacterized protein</fullName>
    </submittedName>
</protein>
<comment type="caution">
    <text evidence="1">The sequence shown here is derived from an EMBL/GenBank/DDBJ whole genome shotgun (WGS) entry which is preliminary data.</text>
</comment>
<evidence type="ECO:0000313" key="2">
    <source>
        <dbReference type="Proteomes" id="UP001529257"/>
    </source>
</evidence>
<organism evidence="1 2">
    <name type="scientific">Actinomyces viscosus</name>
    <dbReference type="NCBI Taxonomy" id="1656"/>
    <lineage>
        <taxon>Bacteria</taxon>
        <taxon>Bacillati</taxon>
        <taxon>Actinomycetota</taxon>
        <taxon>Actinomycetes</taxon>
        <taxon>Actinomycetales</taxon>
        <taxon>Actinomycetaceae</taxon>
        <taxon>Actinomyces</taxon>
    </lineage>
</organism>
<reference evidence="2" key="1">
    <citation type="submission" date="2023-06" db="EMBL/GenBank/DDBJ databases">
        <title>Identification and characterization of horizontal gene transfer across gut microbiota members of farm animals based on homology search.</title>
        <authorList>
            <person name="Zeman M."/>
            <person name="Kubasova T."/>
            <person name="Jahodarova E."/>
            <person name="Nykrynova M."/>
            <person name="Rychlik I."/>
        </authorList>
    </citation>
    <scope>NUCLEOTIDE SEQUENCE [LARGE SCALE GENOMIC DNA]</scope>
    <source>
        <strain evidence="2">ET81</strain>
    </source>
</reference>
<name>A0ABT7TYL1_ACTVI</name>
<accession>A0ABT7TYL1</accession>
<dbReference type="Proteomes" id="UP001529257">
    <property type="component" value="Unassembled WGS sequence"/>
</dbReference>
<dbReference type="EMBL" id="JAUDBR010000008">
    <property type="protein sequence ID" value="MDM8076685.1"/>
    <property type="molecule type" value="Genomic_DNA"/>
</dbReference>
<dbReference type="RefSeq" id="WP_289596102.1">
    <property type="nucleotide sequence ID" value="NZ_JAUDBR010000008.1"/>
</dbReference>
<keyword evidence="2" id="KW-1185">Reference proteome</keyword>